<organism evidence="6 7">
    <name type="scientific">Hymenobacter metallicola</name>
    <dbReference type="NCBI Taxonomy" id="2563114"/>
    <lineage>
        <taxon>Bacteria</taxon>
        <taxon>Pseudomonadati</taxon>
        <taxon>Bacteroidota</taxon>
        <taxon>Cytophagia</taxon>
        <taxon>Cytophagales</taxon>
        <taxon>Hymenobacteraceae</taxon>
        <taxon>Hymenobacter</taxon>
    </lineage>
</organism>
<comment type="similarity">
    <text evidence="1">Belongs to the HipA Ser/Thr kinase family.</text>
</comment>
<evidence type="ECO:0000259" key="4">
    <source>
        <dbReference type="Pfam" id="PF07804"/>
    </source>
</evidence>
<evidence type="ECO:0000313" key="6">
    <source>
        <dbReference type="EMBL" id="TGE22587.1"/>
    </source>
</evidence>
<evidence type="ECO:0000256" key="1">
    <source>
        <dbReference type="ARBA" id="ARBA00010164"/>
    </source>
</evidence>
<dbReference type="GO" id="GO:0004674">
    <property type="term" value="F:protein serine/threonine kinase activity"/>
    <property type="evidence" value="ECO:0007669"/>
    <property type="project" value="TreeGrafter"/>
</dbReference>
<keyword evidence="2" id="KW-0808">Transferase</keyword>
<feature type="domain" description="HipA-like C-terminal" evidence="4">
    <location>
        <begin position="175"/>
        <end position="407"/>
    </location>
</feature>
<dbReference type="Gene3D" id="1.10.1070.20">
    <property type="match status" value="1"/>
</dbReference>
<dbReference type="Pfam" id="PF07804">
    <property type="entry name" value="HipA_C"/>
    <property type="match status" value="1"/>
</dbReference>
<dbReference type="EMBL" id="SRMB01000006">
    <property type="protein sequence ID" value="TGE22587.1"/>
    <property type="molecule type" value="Genomic_DNA"/>
</dbReference>
<name>A0A4Z0PXZ7_9BACT</name>
<feature type="domain" description="HipA N-terminal subdomain 1" evidence="5">
    <location>
        <begin position="8"/>
        <end position="122"/>
    </location>
</feature>
<proteinExistence type="inferred from homology"/>
<dbReference type="AlphaFoldDB" id="A0A4Z0PXZ7"/>
<dbReference type="InterPro" id="IPR052028">
    <property type="entry name" value="HipA_Ser/Thr_kinase"/>
</dbReference>
<dbReference type="OrthoDB" id="9805913at2"/>
<dbReference type="RefSeq" id="WP_135398372.1">
    <property type="nucleotide sequence ID" value="NZ_SRMB01000006.1"/>
</dbReference>
<dbReference type="PANTHER" id="PTHR37419">
    <property type="entry name" value="SERINE/THREONINE-PROTEIN KINASE TOXIN HIPA"/>
    <property type="match status" value="1"/>
</dbReference>
<evidence type="ECO:0000256" key="2">
    <source>
        <dbReference type="ARBA" id="ARBA00022679"/>
    </source>
</evidence>
<gene>
    <name evidence="6" type="ORF">E5K02_22910</name>
</gene>
<dbReference type="PANTHER" id="PTHR37419:SF8">
    <property type="entry name" value="TOXIN YJJJ"/>
    <property type="match status" value="1"/>
</dbReference>
<dbReference type="Pfam" id="PF13657">
    <property type="entry name" value="Couple_hipA"/>
    <property type="match status" value="1"/>
</dbReference>
<dbReference type="GO" id="GO:0005829">
    <property type="term" value="C:cytosol"/>
    <property type="evidence" value="ECO:0007669"/>
    <property type="project" value="TreeGrafter"/>
</dbReference>
<dbReference type="InterPro" id="IPR017508">
    <property type="entry name" value="HipA_N1"/>
</dbReference>
<dbReference type="InterPro" id="IPR012893">
    <property type="entry name" value="HipA-like_C"/>
</dbReference>
<evidence type="ECO:0000256" key="3">
    <source>
        <dbReference type="ARBA" id="ARBA00022777"/>
    </source>
</evidence>
<keyword evidence="3" id="KW-0418">Kinase</keyword>
<accession>A0A4Z0PXZ7</accession>
<comment type="caution">
    <text evidence="6">The sequence shown here is derived from an EMBL/GenBank/DDBJ whole genome shotgun (WGS) entry which is preliminary data.</text>
</comment>
<evidence type="ECO:0000313" key="7">
    <source>
        <dbReference type="Proteomes" id="UP000298471"/>
    </source>
</evidence>
<reference evidence="6 7" key="1">
    <citation type="submission" date="2019-04" db="EMBL/GenBank/DDBJ databases">
        <authorList>
            <person name="Feng G."/>
            <person name="Zhang J."/>
            <person name="Zhu H."/>
        </authorList>
    </citation>
    <scope>NUCLEOTIDE SEQUENCE [LARGE SCALE GENOMIC DNA]</scope>
    <source>
        <strain evidence="6 7">9PBR-1</strain>
    </source>
</reference>
<dbReference type="Proteomes" id="UP000298471">
    <property type="component" value="Unassembled WGS sequence"/>
</dbReference>
<sequence>MSALITATVSIWGQRVGYVLWEEKRRIGVFEYEPAFLRTGLELAPIIMPLPVGRKSRKFDFATLNRETYQGLPGLLADSLPDRYGRQLIDAWLAAKGRDAASFTPVEHLCYLGHRGMGALVYEPASQPALEKGTSLEVGELVKFARQVLTNRESLHTSLGTNAAEGLAEIISVGTSAGGARAKAVIAYNADTKEVRSGQVDAPEGFEHWLLKLDGVTNASLGDPAGYGRIEYAYHLMARQAGLQMTDCQLLEENGRAHFMTRRFDRVAGSQRLHMQTLCGMAHFDYNKPGLYTYEQAFQVLRKLRLPHPAVEELYRRMVFNVVARNQDDHTKNISFLMNPAGEWSLSPAYDVTYSYNPTGEWSSHHQMSLAGKVDDFTEEDFLQLAKNVQVKKPREIIQQVVDAVANWSTFAAEADVPKKQQQAIAKTHRLQLFNGLKQVNPSTF</sequence>
<protein>
    <submittedName>
        <fullName evidence="6">Type II toxin-antitoxin system HipA family toxin</fullName>
    </submittedName>
</protein>
<keyword evidence="7" id="KW-1185">Reference proteome</keyword>
<evidence type="ECO:0000259" key="5">
    <source>
        <dbReference type="Pfam" id="PF13657"/>
    </source>
</evidence>